<comment type="caution">
    <text evidence="1">The sequence shown here is derived from an EMBL/GenBank/DDBJ whole genome shotgun (WGS) entry which is preliminary data.</text>
</comment>
<dbReference type="EMBL" id="CAXJRC010000022">
    <property type="protein sequence ID" value="CAL2106929.1"/>
    <property type="molecule type" value="Genomic_DNA"/>
</dbReference>
<accession>A0ABM9PMK3</accession>
<proteinExistence type="predicted"/>
<dbReference type="RefSeq" id="WP_348738630.1">
    <property type="nucleotide sequence ID" value="NZ_CAXJRC010000022.1"/>
</dbReference>
<reference evidence="1 2" key="1">
    <citation type="submission" date="2024-05" db="EMBL/GenBank/DDBJ databases">
        <authorList>
            <person name="Duchaud E."/>
        </authorList>
    </citation>
    <scope>NUCLEOTIDE SEQUENCE [LARGE SCALE GENOMIC DNA]</scope>
    <source>
        <strain evidence="1">Ena-SAMPLE-TAB-13-05-2024-13:56:06:370-140305</strain>
    </source>
</reference>
<name>A0ABM9PMK3_9FLAO</name>
<evidence type="ECO:0000313" key="2">
    <source>
        <dbReference type="Proteomes" id="UP001497602"/>
    </source>
</evidence>
<sequence>MKKSILKLGKTLNKTEQKTINGGNVTCSTGHPPIMTCSGNVLWAYCGPGEVTYVRRC</sequence>
<keyword evidence="2" id="KW-1185">Reference proteome</keyword>
<organism evidence="1 2">
    <name type="scientific">Tenacibaculum vairaonense</name>
    <dbReference type="NCBI Taxonomy" id="3137860"/>
    <lineage>
        <taxon>Bacteria</taxon>
        <taxon>Pseudomonadati</taxon>
        <taxon>Bacteroidota</taxon>
        <taxon>Flavobacteriia</taxon>
        <taxon>Flavobacteriales</taxon>
        <taxon>Flavobacteriaceae</taxon>
        <taxon>Tenacibaculum</taxon>
    </lineage>
</organism>
<evidence type="ECO:0000313" key="1">
    <source>
        <dbReference type="EMBL" id="CAL2106929.1"/>
    </source>
</evidence>
<evidence type="ECO:0008006" key="3">
    <source>
        <dbReference type="Google" id="ProtNLM"/>
    </source>
</evidence>
<gene>
    <name evidence="1" type="ORF">T190115A13A_20209</name>
</gene>
<protein>
    <recommendedName>
        <fullName evidence="3">Natural product</fullName>
    </recommendedName>
</protein>
<dbReference type="Proteomes" id="UP001497602">
    <property type="component" value="Unassembled WGS sequence"/>
</dbReference>